<feature type="domain" description="HTH araC/xylS-type" evidence="4">
    <location>
        <begin position="228"/>
        <end position="329"/>
    </location>
</feature>
<dbReference type="OrthoDB" id="9799345at2"/>
<dbReference type="GO" id="GO:0043565">
    <property type="term" value="F:sequence-specific DNA binding"/>
    <property type="evidence" value="ECO:0007669"/>
    <property type="project" value="InterPro"/>
</dbReference>
<dbReference type="InterPro" id="IPR035418">
    <property type="entry name" value="AraC-bd_2"/>
</dbReference>
<gene>
    <name evidence="5" type="ORF">BN159_4436</name>
</gene>
<accession>K4R6Y7</accession>
<dbReference type="Pfam" id="PF14525">
    <property type="entry name" value="AraC_binding_2"/>
    <property type="match status" value="1"/>
</dbReference>
<dbReference type="AlphaFoldDB" id="K4R6Y7"/>
<sequence>MFPWWCLIESSDIGNRGYAMQRVSEVKPRQVRRCTADPPPAERGGLQIVKSHQEILEGTTARHRFGEVTVSLVQGGPRELVRPARLIGDDRQARLRMCRPLQGEVWVFQDGRHGVVRPPQLISFDTGRPFKVIMPEQFRMVDVMVTHSLVGLTAADTQRLTARAWSGDQGAAALLSSLLEGLDRHGEEVETAVDLLGGSVAGLTAVLFAERMREVAPDSEIARQALMLRIQAHVREHLAEPSLSPIEVARRHNISLRYLQKIFQEYGVSPARWIRAERLARCRTELADPSLDHLPVALIGERAGLYGASHFSRLFRGRYGVTPSEFRKEHR</sequence>
<evidence type="ECO:0000256" key="2">
    <source>
        <dbReference type="ARBA" id="ARBA00023125"/>
    </source>
</evidence>
<dbReference type="SUPFAM" id="SSF46689">
    <property type="entry name" value="Homeodomain-like"/>
    <property type="match status" value="1"/>
</dbReference>
<dbReference type="STRING" id="1214101.BN159_4436"/>
<evidence type="ECO:0000256" key="3">
    <source>
        <dbReference type="ARBA" id="ARBA00023163"/>
    </source>
</evidence>
<dbReference type="KEGG" id="sdv:BN159_4436"/>
<dbReference type="HOGENOM" id="CLU_049704_1_1_11"/>
<proteinExistence type="predicted"/>
<evidence type="ECO:0000313" key="5">
    <source>
        <dbReference type="EMBL" id="CCK28815.1"/>
    </source>
</evidence>
<dbReference type="Proteomes" id="UP000008043">
    <property type="component" value="Chromosome"/>
</dbReference>
<name>K4R6Y7_STRDJ</name>
<keyword evidence="6" id="KW-1185">Reference proteome</keyword>
<dbReference type="PATRIC" id="fig|1214101.3.peg.4489"/>
<dbReference type="PANTHER" id="PTHR46796:SF6">
    <property type="entry name" value="ARAC SUBFAMILY"/>
    <property type="match status" value="1"/>
</dbReference>
<keyword evidence="3" id="KW-0804">Transcription</keyword>
<dbReference type="PROSITE" id="PS01124">
    <property type="entry name" value="HTH_ARAC_FAMILY_2"/>
    <property type="match status" value="1"/>
</dbReference>
<dbReference type="EMBL" id="HE971709">
    <property type="protein sequence ID" value="CCK28815.1"/>
    <property type="molecule type" value="Genomic_DNA"/>
</dbReference>
<dbReference type="InterPro" id="IPR009057">
    <property type="entry name" value="Homeodomain-like_sf"/>
</dbReference>
<protein>
    <recommendedName>
        <fullName evidence="4">HTH araC/xylS-type domain-containing protein</fullName>
    </recommendedName>
</protein>
<evidence type="ECO:0000313" key="6">
    <source>
        <dbReference type="Proteomes" id="UP000008043"/>
    </source>
</evidence>
<dbReference type="InterPro" id="IPR018060">
    <property type="entry name" value="HTH_AraC"/>
</dbReference>
<dbReference type="Pfam" id="PF12833">
    <property type="entry name" value="HTH_18"/>
    <property type="match status" value="1"/>
</dbReference>
<organism evidence="5 6">
    <name type="scientific">Streptomyces davaonensis (strain DSM 101723 / JCM 4913 / KCC S-0913 / 768)</name>
    <dbReference type="NCBI Taxonomy" id="1214101"/>
    <lineage>
        <taxon>Bacteria</taxon>
        <taxon>Bacillati</taxon>
        <taxon>Actinomycetota</taxon>
        <taxon>Actinomycetes</taxon>
        <taxon>Kitasatosporales</taxon>
        <taxon>Streptomycetaceae</taxon>
        <taxon>Streptomyces</taxon>
    </lineage>
</organism>
<dbReference type="GO" id="GO:0003700">
    <property type="term" value="F:DNA-binding transcription factor activity"/>
    <property type="evidence" value="ECO:0007669"/>
    <property type="project" value="InterPro"/>
</dbReference>
<dbReference type="SMART" id="SM00342">
    <property type="entry name" value="HTH_ARAC"/>
    <property type="match status" value="1"/>
</dbReference>
<keyword evidence="2" id="KW-0238">DNA-binding</keyword>
<reference evidence="5 6" key="1">
    <citation type="journal article" date="2012" name="J. Bacteriol.">
        <title>Genome sequence of the bacterium Streptomyces davawensis JCM 4913 and heterologous production of the unique antibiotic roseoflavin.</title>
        <authorList>
            <person name="Jankowitsch F."/>
            <person name="Schwarz J."/>
            <person name="Ruckert C."/>
            <person name="Gust B."/>
            <person name="Szczepanowski R."/>
            <person name="Blom J."/>
            <person name="Pelzer S."/>
            <person name="Kalinowski J."/>
            <person name="Mack M."/>
        </authorList>
    </citation>
    <scope>NUCLEOTIDE SEQUENCE [LARGE SCALE GENOMIC DNA]</scope>
    <source>
        <strain evidence="6">DSM 101723 / JCM 4913 / KCC S-0913 / 768</strain>
    </source>
</reference>
<dbReference type="InterPro" id="IPR050204">
    <property type="entry name" value="AraC_XylS_family_regulators"/>
</dbReference>
<dbReference type="Gene3D" id="1.10.10.60">
    <property type="entry name" value="Homeodomain-like"/>
    <property type="match status" value="1"/>
</dbReference>
<evidence type="ECO:0000259" key="4">
    <source>
        <dbReference type="PROSITE" id="PS01124"/>
    </source>
</evidence>
<dbReference type="eggNOG" id="COG2207">
    <property type="taxonomic scope" value="Bacteria"/>
</dbReference>
<keyword evidence="1" id="KW-0805">Transcription regulation</keyword>
<evidence type="ECO:0000256" key="1">
    <source>
        <dbReference type="ARBA" id="ARBA00023015"/>
    </source>
</evidence>
<dbReference type="PANTHER" id="PTHR46796">
    <property type="entry name" value="HTH-TYPE TRANSCRIPTIONAL ACTIVATOR RHAS-RELATED"/>
    <property type="match status" value="1"/>
</dbReference>